<feature type="chain" id="PRO_5041990856" evidence="1">
    <location>
        <begin position="17"/>
        <end position="214"/>
    </location>
</feature>
<dbReference type="Proteomes" id="UP001201812">
    <property type="component" value="Unassembled WGS sequence"/>
</dbReference>
<protein>
    <submittedName>
        <fullName evidence="2">Uncharacterized protein</fullName>
    </submittedName>
</protein>
<keyword evidence="1" id="KW-0732">Signal</keyword>
<organism evidence="2 3">
    <name type="scientific">Ditylenchus destructor</name>
    <dbReference type="NCBI Taxonomy" id="166010"/>
    <lineage>
        <taxon>Eukaryota</taxon>
        <taxon>Metazoa</taxon>
        <taxon>Ecdysozoa</taxon>
        <taxon>Nematoda</taxon>
        <taxon>Chromadorea</taxon>
        <taxon>Rhabditida</taxon>
        <taxon>Tylenchina</taxon>
        <taxon>Tylenchomorpha</taxon>
        <taxon>Sphaerularioidea</taxon>
        <taxon>Anguinidae</taxon>
        <taxon>Anguininae</taxon>
        <taxon>Ditylenchus</taxon>
    </lineage>
</organism>
<gene>
    <name evidence="2" type="ORF">DdX_16454</name>
</gene>
<feature type="signal peptide" evidence="1">
    <location>
        <begin position="1"/>
        <end position="16"/>
    </location>
</feature>
<name>A0AAD4MNF3_9BILA</name>
<evidence type="ECO:0000313" key="2">
    <source>
        <dbReference type="EMBL" id="KAI1700891.1"/>
    </source>
</evidence>
<evidence type="ECO:0000313" key="3">
    <source>
        <dbReference type="Proteomes" id="UP001201812"/>
    </source>
</evidence>
<accession>A0AAD4MNF3</accession>
<dbReference type="AlphaFoldDB" id="A0AAD4MNF3"/>
<sequence length="214" mass="24444">MLYLLSLLVVLHQIRAETFVKQIGTGRCVWCVDRNCIKEYKIYVDKTVSSGEPPAYFYEKVEYVKNRRTGVSEPKVIGYNVPEDKFYRGCPANGVVCSSLDRKDCIRESVKALPKDAVVKAQTNVIVQGGQCMWCRDSHCDPRSLRYIYVDQSAPPEFFYETTVEVTDARTRKPARKIREVPISNDQMYLGCPPDGYVCSSVDRDNCDVLMRGR</sequence>
<comment type="caution">
    <text evidence="2">The sequence shown here is derived from an EMBL/GenBank/DDBJ whole genome shotgun (WGS) entry which is preliminary data.</text>
</comment>
<reference evidence="2" key="1">
    <citation type="submission" date="2022-01" db="EMBL/GenBank/DDBJ databases">
        <title>Genome Sequence Resource for Two Populations of Ditylenchus destructor, the Migratory Endoparasitic Phytonematode.</title>
        <authorList>
            <person name="Zhang H."/>
            <person name="Lin R."/>
            <person name="Xie B."/>
        </authorList>
    </citation>
    <scope>NUCLEOTIDE SEQUENCE</scope>
    <source>
        <strain evidence="2">BazhouSP</strain>
    </source>
</reference>
<dbReference type="EMBL" id="JAKKPZ010000132">
    <property type="protein sequence ID" value="KAI1700891.1"/>
    <property type="molecule type" value="Genomic_DNA"/>
</dbReference>
<proteinExistence type="predicted"/>
<evidence type="ECO:0000256" key="1">
    <source>
        <dbReference type="SAM" id="SignalP"/>
    </source>
</evidence>
<keyword evidence="3" id="KW-1185">Reference proteome</keyword>